<dbReference type="EC" id="2.7.13.3" evidence="2"/>
<evidence type="ECO:0000259" key="8">
    <source>
        <dbReference type="PROSITE" id="PS50109"/>
    </source>
</evidence>
<protein>
    <recommendedName>
        <fullName evidence="2">histidine kinase</fullName>
        <ecNumber evidence="2">2.7.13.3</ecNumber>
    </recommendedName>
</protein>
<dbReference type="Pfam" id="PF00512">
    <property type="entry name" value="HisKA"/>
    <property type="match status" value="1"/>
</dbReference>
<feature type="transmembrane region" description="Helical" evidence="7">
    <location>
        <begin position="9"/>
        <end position="29"/>
    </location>
</feature>
<keyword evidence="6" id="KW-0902">Two-component regulatory system</keyword>
<dbReference type="PANTHER" id="PTHR45453:SF1">
    <property type="entry name" value="PHOSPHATE REGULON SENSOR PROTEIN PHOR"/>
    <property type="match status" value="1"/>
</dbReference>
<dbReference type="InterPro" id="IPR003594">
    <property type="entry name" value="HATPase_dom"/>
</dbReference>
<dbReference type="Gene3D" id="3.30.565.10">
    <property type="entry name" value="Histidine kinase-like ATPase, C-terminal domain"/>
    <property type="match status" value="1"/>
</dbReference>
<dbReference type="InterPro" id="IPR003661">
    <property type="entry name" value="HisK_dim/P_dom"/>
</dbReference>
<dbReference type="GO" id="GO:0000155">
    <property type="term" value="F:phosphorelay sensor kinase activity"/>
    <property type="evidence" value="ECO:0007669"/>
    <property type="project" value="InterPro"/>
</dbReference>
<dbReference type="SMART" id="SM00387">
    <property type="entry name" value="HATPase_c"/>
    <property type="match status" value="1"/>
</dbReference>
<dbReference type="InterPro" id="IPR036097">
    <property type="entry name" value="HisK_dim/P_sf"/>
</dbReference>
<keyword evidence="5" id="KW-0418">Kinase</keyword>
<evidence type="ECO:0000256" key="7">
    <source>
        <dbReference type="SAM" id="Phobius"/>
    </source>
</evidence>
<evidence type="ECO:0000313" key="10">
    <source>
        <dbReference type="Proteomes" id="UP000037600"/>
    </source>
</evidence>
<dbReference type="GO" id="GO:0005886">
    <property type="term" value="C:plasma membrane"/>
    <property type="evidence" value="ECO:0007669"/>
    <property type="project" value="TreeGrafter"/>
</dbReference>
<dbReference type="SUPFAM" id="SSF55874">
    <property type="entry name" value="ATPase domain of HSP90 chaperone/DNA topoisomerase II/histidine kinase"/>
    <property type="match status" value="1"/>
</dbReference>
<name>A0A0J8GQS6_9ALTE</name>
<evidence type="ECO:0000256" key="3">
    <source>
        <dbReference type="ARBA" id="ARBA00022553"/>
    </source>
</evidence>
<evidence type="ECO:0000313" key="9">
    <source>
        <dbReference type="EMBL" id="KMT65067.1"/>
    </source>
</evidence>
<dbReference type="AlphaFoldDB" id="A0A0J8GQS6"/>
<dbReference type="FunFam" id="3.30.565.10:FF:000006">
    <property type="entry name" value="Sensor histidine kinase WalK"/>
    <property type="match status" value="1"/>
</dbReference>
<accession>A0A0J8GQS6</accession>
<keyword evidence="7" id="KW-0472">Membrane</keyword>
<evidence type="ECO:0000256" key="4">
    <source>
        <dbReference type="ARBA" id="ARBA00022679"/>
    </source>
</evidence>
<dbReference type="STRING" id="1513271.XM47_11405"/>
<organism evidence="9 10">
    <name type="scientific">Catenovulum maritimum</name>
    <dbReference type="NCBI Taxonomy" id="1513271"/>
    <lineage>
        <taxon>Bacteria</taxon>
        <taxon>Pseudomonadati</taxon>
        <taxon>Pseudomonadota</taxon>
        <taxon>Gammaproteobacteria</taxon>
        <taxon>Alteromonadales</taxon>
        <taxon>Alteromonadaceae</taxon>
        <taxon>Catenovulum</taxon>
    </lineage>
</organism>
<keyword evidence="3" id="KW-0597">Phosphoprotein</keyword>
<evidence type="ECO:0000256" key="6">
    <source>
        <dbReference type="ARBA" id="ARBA00023012"/>
    </source>
</evidence>
<gene>
    <name evidence="9" type="ORF">XM47_11405</name>
</gene>
<dbReference type="InterPro" id="IPR005467">
    <property type="entry name" value="His_kinase_dom"/>
</dbReference>
<dbReference type="Gene3D" id="1.10.287.130">
    <property type="match status" value="1"/>
</dbReference>
<dbReference type="PANTHER" id="PTHR45453">
    <property type="entry name" value="PHOSPHATE REGULON SENSOR PROTEIN PHOR"/>
    <property type="match status" value="1"/>
</dbReference>
<dbReference type="SUPFAM" id="SSF47384">
    <property type="entry name" value="Homodimeric domain of signal transducing histidine kinase"/>
    <property type="match status" value="1"/>
</dbReference>
<reference evidence="9 10" key="1">
    <citation type="submission" date="2015-04" db="EMBL/GenBank/DDBJ databases">
        <title>Draft Genome Sequence of the Novel Agar-Digesting Marine Bacterium Q1.</title>
        <authorList>
            <person name="Li Y."/>
            <person name="Li D."/>
            <person name="Chen G."/>
            <person name="Du Z."/>
        </authorList>
    </citation>
    <scope>NUCLEOTIDE SEQUENCE [LARGE SCALE GENOMIC DNA]</scope>
    <source>
        <strain evidence="9 10">Q1</strain>
    </source>
</reference>
<comment type="catalytic activity">
    <reaction evidence="1">
        <text>ATP + protein L-histidine = ADP + protein N-phospho-L-histidine.</text>
        <dbReference type="EC" id="2.7.13.3"/>
    </reaction>
</comment>
<evidence type="ECO:0000256" key="5">
    <source>
        <dbReference type="ARBA" id="ARBA00022777"/>
    </source>
</evidence>
<dbReference type="PROSITE" id="PS50109">
    <property type="entry name" value="HIS_KIN"/>
    <property type="match status" value="1"/>
</dbReference>
<sequence length="487" mass="53994">MFRSLSSQLAIIIGALFLIAAFGLFQWYFHSSEQFADEVEQSLHRDLAAHIVHDDINLNQGIIKKEKLKSAFHTQMLLGPEWEFYAVDTLGNILAYSAPEGVVKLSKIDLSPIKQYLNTASFPLYGDDPRTPGTHKIFSASEIHKADGSLAGYLYVIIGGQKRDSAEAILNSSKVLKDGALILGSAIIFGLIALMLAVNVITKPLKKLSERSLEYVANDFTNLKTEHQGLLASKEIHDLETSFVSAAQHINDQLAKIKTTEQLRRELLSHISHDFRTPLTALNGYLETWLISPEEKRSPELIEIALKNGNQISQLVDQLFELARLESGDIKFIPEAVNVVELAYDVIQRLRYQAEQRGVSLSVESPNSGIIANADISKLERILVNLIDNAIRHTEETGEVKVVISPQPESIELSIKDNGKGIPDDELNQIFDAKFQATNTSSSIKNAGLGLSIVKHLLDMHMSRVEVKSEQGKGSQFSFLLPFAKLT</sequence>
<dbReference type="Pfam" id="PF02518">
    <property type="entry name" value="HATPase_c"/>
    <property type="match status" value="1"/>
</dbReference>
<dbReference type="RefSeq" id="WP_048692585.1">
    <property type="nucleotide sequence ID" value="NZ_KQ130491.1"/>
</dbReference>
<dbReference type="SMART" id="SM00388">
    <property type="entry name" value="HisKA"/>
    <property type="match status" value="1"/>
</dbReference>
<dbReference type="GO" id="GO:0016036">
    <property type="term" value="P:cellular response to phosphate starvation"/>
    <property type="evidence" value="ECO:0007669"/>
    <property type="project" value="TreeGrafter"/>
</dbReference>
<proteinExistence type="predicted"/>
<comment type="caution">
    <text evidence="9">The sequence shown here is derived from an EMBL/GenBank/DDBJ whole genome shotgun (WGS) entry which is preliminary data.</text>
</comment>
<feature type="domain" description="Histidine kinase" evidence="8">
    <location>
        <begin position="270"/>
        <end position="485"/>
    </location>
</feature>
<dbReference type="GO" id="GO:0004721">
    <property type="term" value="F:phosphoprotein phosphatase activity"/>
    <property type="evidence" value="ECO:0007669"/>
    <property type="project" value="TreeGrafter"/>
</dbReference>
<dbReference type="PRINTS" id="PR00344">
    <property type="entry name" value="BCTRLSENSOR"/>
</dbReference>
<feature type="transmembrane region" description="Helical" evidence="7">
    <location>
        <begin position="180"/>
        <end position="201"/>
    </location>
</feature>
<evidence type="ECO:0000256" key="1">
    <source>
        <dbReference type="ARBA" id="ARBA00000085"/>
    </source>
</evidence>
<keyword evidence="7" id="KW-0812">Transmembrane</keyword>
<dbReference type="Proteomes" id="UP000037600">
    <property type="component" value="Unassembled WGS sequence"/>
</dbReference>
<dbReference type="EMBL" id="LAZL01000016">
    <property type="protein sequence ID" value="KMT65067.1"/>
    <property type="molecule type" value="Genomic_DNA"/>
</dbReference>
<evidence type="ECO:0000256" key="2">
    <source>
        <dbReference type="ARBA" id="ARBA00012438"/>
    </source>
</evidence>
<keyword evidence="4" id="KW-0808">Transferase</keyword>
<dbReference type="CDD" id="cd00082">
    <property type="entry name" value="HisKA"/>
    <property type="match status" value="1"/>
</dbReference>
<dbReference type="InterPro" id="IPR036890">
    <property type="entry name" value="HATPase_C_sf"/>
</dbReference>
<dbReference type="CDD" id="cd00075">
    <property type="entry name" value="HATPase"/>
    <property type="match status" value="1"/>
</dbReference>
<dbReference type="InterPro" id="IPR004358">
    <property type="entry name" value="Sig_transdc_His_kin-like_C"/>
</dbReference>
<dbReference type="InterPro" id="IPR050351">
    <property type="entry name" value="BphY/WalK/GraS-like"/>
</dbReference>
<dbReference type="OrthoDB" id="9804645at2"/>
<keyword evidence="10" id="KW-1185">Reference proteome</keyword>
<keyword evidence="7" id="KW-1133">Transmembrane helix</keyword>